<dbReference type="EMBL" id="BMMF01000007">
    <property type="protein sequence ID" value="GGK37197.1"/>
    <property type="molecule type" value="Genomic_DNA"/>
</dbReference>
<reference evidence="1 2" key="1">
    <citation type="journal article" date="2014" name="Int. J. Syst. Evol. Microbiol.">
        <title>Complete genome sequence of Corynebacterium casei LMG S-19264T (=DSM 44701T), isolated from a smear-ripened cheese.</title>
        <authorList>
            <consortium name="US DOE Joint Genome Institute (JGI-PGF)"/>
            <person name="Walter F."/>
            <person name="Albersmeier A."/>
            <person name="Kalinowski J."/>
            <person name="Ruckert C."/>
        </authorList>
    </citation>
    <scope>NUCLEOTIDE SEQUENCE [LARGE SCALE GENOMIC DNA]</scope>
    <source>
        <strain evidence="1 2">CGMCC 1.9161</strain>
    </source>
</reference>
<dbReference type="Proteomes" id="UP000600449">
    <property type="component" value="Unassembled WGS sequence"/>
</dbReference>
<evidence type="ECO:0000313" key="2">
    <source>
        <dbReference type="Proteomes" id="UP000600449"/>
    </source>
</evidence>
<gene>
    <name evidence="1" type="ORF">GCM10011322_25250</name>
</gene>
<accession>A0A917Q9G1</accession>
<name>A0A917Q9G1_9HYPH</name>
<sequence length="229" mass="24962">MSHQPLTDFFVAFDPGADAIGEAELVARLCALVGAPPHDLDAALHALPPARLVRVLHEPASAPRRLRERLRILDRSTTTLAVAEARLRSEMNGERPVAALHAALLAHASRAPITEQERLVAEIEDARAEVLALWPAAFDAVARWGEIDQRAALSLGIGPRIWGMVSGALGRSAEERITRAEFVEICPRLVAFWPLTPQTHEAMYALLGIVRAAAQGRAWRPPTALERVN</sequence>
<protein>
    <submittedName>
        <fullName evidence="1">Uncharacterized protein</fullName>
    </submittedName>
</protein>
<keyword evidence="2" id="KW-1185">Reference proteome</keyword>
<evidence type="ECO:0000313" key="1">
    <source>
        <dbReference type="EMBL" id="GGK37197.1"/>
    </source>
</evidence>
<comment type="caution">
    <text evidence="1">The sequence shown here is derived from an EMBL/GenBank/DDBJ whole genome shotgun (WGS) entry which is preliminary data.</text>
</comment>
<dbReference type="RefSeq" id="WP_188913462.1">
    <property type="nucleotide sequence ID" value="NZ_BMMF01000007.1"/>
</dbReference>
<dbReference type="AlphaFoldDB" id="A0A917Q9G1"/>
<organism evidence="1 2">
    <name type="scientific">Salinarimonas ramus</name>
    <dbReference type="NCBI Taxonomy" id="690164"/>
    <lineage>
        <taxon>Bacteria</taxon>
        <taxon>Pseudomonadati</taxon>
        <taxon>Pseudomonadota</taxon>
        <taxon>Alphaproteobacteria</taxon>
        <taxon>Hyphomicrobiales</taxon>
        <taxon>Salinarimonadaceae</taxon>
        <taxon>Salinarimonas</taxon>
    </lineage>
</organism>
<proteinExistence type="predicted"/>